<comment type="caution">
    <text evidence="1">The sequence shown here is derived from an EMBL/GenBank/DDBJ whole genome shotgun (WGS) entry which is preliminary data.</text>
</comment>
<dbReference type="RefSeq" id="WP_118599675.1">
    <property type="nucleotide sequence ID" value="NZ_QSHO01000048.1"/>
</dbReference>
<evidence type="ECO:0000313" key="1">
    <source>
        <dbReference type="EMBL" id="RHC11473.1"/>
    </source>
</evidence>
<accession>A0A3R6E1B0</accession>
<name>A0A3R6E1B0_9FIRM</name>
<sequence length="204" mass="22682">MEKKQANNSKIKYTLLSILFSILFIFTALYASDPIEAYADDDEATGGSTVKWDIDGSSEDYIYIPGRIYWGGSNTRTGVLFYCVDNETGTVVDGTQTILYNNYVDENGDRWKSMITTQSGSGRLANTSVSSLRAQYCSLLQNSGDWTDGGSAFKSWLEGDSDVTDGGRILTNAQYLVKQYAPNAFDKVNHNEYLDRLQLTGQIF</sequence>
<evidence type="ECO:0000313" key="2">
    <source>
        <dbReference type="Proteomes" id="UP000283513"/>
    </source>
</evidence>
<dbReference type="Proteomes" id="UP000283513">
    <property type="component" value="Unassembled WGS sequence"/>
</dbReference>
<proteinExistence type="predicted"/>
<dbReference type="EMBL" id="QSHO01000048">
    <property type="protein sequence ID" value="RHC11473.1"/>
    <property type="molecule type" value="Genomic_DNA"/>
</dbReference>
<gene>
    <name evidence="1" type="ORF">DW856_20120</name>
</gene>
<protein>
    <submittedName>
        <fullName evidence="1">Uncharacterized protein</fullName>
    </submittedName>
</protein>
<reference evidence="1 2" key="1">
    <citation type="submission" date="2018-08" db="EMBL/GenBank/DDBJ databases">
        <title>A genome reference for cultivated species of the human gut microbiota.</title>
        <authorList>
            <person name="Zou Y."/>
            <person name="Xue W."/>
            <person name="Luo G."/>
        </authorList>
    </citation>
    <scope>NUCLEOTIDE SEQUENCE [LARGE SCALE GENOMIC DNA]</scope>
    <source>
        <strain evidence="1 2">AM37-1AC</strain>
    </source>
</reference>
<dbReference type="AlphaFoldDB" id="A0A3R6E1B0"/>
<organism evidence="1 2">
    <name type="scientific">Roseburia intestinalis</name>
    <dbReference type="NCBI Taxonomy" id="166486"/>
    <lineage>
        <taxon>Bacteria</taxon>
        <taxon>Bacillati</taxon>
        <taxon>Bacillota</taxon>
        <taxon>Clostridia</taxon>
        <taxon>Lachnospirales</taxon>
        <taxon>Lachnospiraceae</taxon>
        <taxon>Roseburia</taxon>
    </lineage>
</organism>